<evidence type="ECO:0000256" key="6">
    <source>
        <dbReference type="ARBA" id="ARBA00023180"/>
    </source>
</evidence>
<dbReference type="FunFam" id="3.40.50.1820:FF:000057">
    <property type="entry name" value="Lipase"/>
    <property type="match status" value="1"/>
</dbReference>
<accession>A0A0S4KI35</accession>
<evidence type="ECO:0000313" key="11">
    <source>
        <dbReference type="Proteomes" id="UP000051952"/>
    </source>
</evidence>
<evidence type="ECO:0000256" key="3">
    <source>
        <dbReference type="ARBA" id="ARBA00022801"/>
    </source>
</evidence>
<evidence type="ECO:0000256" key="4">
    <source>
        <dbReference type="ARBA" id="ARBA00022963"/>
    </source>
</evidence>
<keyword evidence="3 7" id="KW-0378">Hydrolase</keyword>
<sequence length="432" mass="48399">MIRLRKKRIRFAKSTDIQSQKKEKVTKPQREHLPHQRMRVPHQDRSCVLVSTIVVLLVCQVNAFTEFYPVCDQVTLLGFPCQTHIVTTADGFQLSVNRIPPKMEGAYPVYLQHGLLDTSVTWVANAYANQNLATILHNAGYDVWMSNARGNHYSMGNTQYSQSDPNYWLRIDMDWMAKYDLPAVIDYILANVTNHTKLSYVGHSQGGMMGFAGFSTWNPEYAKKVDVFVALAPACRVGQTTSFLIKLLADLDVDAIFEIFGLKEFLANDWLLRQIASFCGDLGGICPDILDIIVGDGNPANINQSQIDTILRYDPGGTSVNNMVHWAQEVRSGEFQAHDYGSVQNQVFYNSTTAPKYNLSAMQGPPTFIFSGSNDALADPQDVEWIVASLPASVMKGSTVINGFAHMDFVWGLDAYSLLYPQILQLIEQYRS</sequence>
<keyword evidence="6" id="KW-0325">Glycoprotein</keyword>
<evidence type="ECO:0000313" key="10">
    <source>
        <dbReference type="EMBL" id="CUI14789.1"/>
    </source>
</evidence>
<dbReference type="AlphaFoldDB" id="A0A0S4KI35"/>
<dbReference type="Pfam" id="PF04083">
    <property type="entry name" value="Abhydro_lipase"/>
    <property type="match status" value="1"/>
</dbReference>
<dbReference type="GO" id="GO:0016042">
    <property type="term" value="P:lipid catabolic process"/>
    <property type="evidence" value="ECO:0007669"/>
    <property type="project" value="UniProtKB-KW"/>
</dbReference>
<proteinExistence type="inferred from homology"/>
<dbReference type="GO" id="GO:0016788">
    <property type="term" value="F:hydrolase activity, acting on ester bonds"/>
    <property type="evidence" value="ECO:0007669"/>
    <property type="project" value="InterPro"/>
</dbReference>
<organism evidence="10 11">
    <name type="scientific">Bodo saltans</name>
    <name type="common">Flagellated protozoan</name>
    <dbReference type="NCBI Taxonomy" id="75058"/>
    <lineage>
        <taxon>Eukaryota</taxon>
        <taxon>Discoba</taxon>
        <taxon>Euglenozoa</taxon>
        <taxon>Kinetoplastea</taxon>
        <taxon>Metakinetoplastina</taxon>
        <taxon>Eubodonida</taxon>
        <taxon>Bodonidae</taxon>
        <taxon>Bodo</taxon>
    </lineage>
</organism>
<comment type="similarity">
    <text evidence="1 7">Belongs to the AB hydrolase superfamily. Lipase family.</text>
</comment>
<evidence type="ECO:0000256" key="2">
    <source>
        <dbReference type="ARBA" id="ARBA00022729"/>
    </source>
</evidence>
<dbReference type="PIRSF" id="PIRSF000862">
    <property type="entry name" value="Steryl_ester_lip"/>
    <property type="match status" value="1"/>
</dbReference>
<dbReference type="EMBL" id="CYKH01001629">
    <property type="protein sequence ID" value="CUI14789.1"/>
    <property type="molecule type" value="Genomic_DNA"/>
</dbReference>
<keyword evidence="5" id="KW-0443">Lipid metabolism</keyword>
<evidence type="ECO:0000256" key="5">
    <source>
        <dbReference type="ARBA" id="ARBA00023098"/>
    </source>
</evidence>
<protein>
    <recommendedName>
        <fullName evidence="7">Lipase</fullName>
    </recommendedName>
</protein>
<evidence type="ECO:0000256" key="8">
    <source>
        <dbReference type="PIRSR" id="PIRSR000862-1"/>
    </source>
</evidence>
<dbReference type="OMA" id="WRMYNEI"/>
<dbReference type="VEuPathDB" id="TriTrypDB:BSAL_14640"/>
<keyword evidence="4 7" id="KW-0442">Lipid degradation</keyword>
<dbReference type="PANTHER" id="PTHR11005">
    <property type="entry name" value="LYSOSOMAL ACID LIPASE-RELATED"/>
    <property type="match status" value="1"/>
</dbReference>
<keyword evidence="11" id="KW-1185">Reference proteome</keyword>
<dbReference type="InterPro" id="IPR025483">
    <property type="entry name" value="Lipase_euk"/>
</dbReference>
<evidence type="ECO:0000259" key="9">
    <source>
        <dbReference type="Pfam" id="PF04083"/>
    </source>
</evidence>
<feature type="active site" description="Nucleophile" evidence="8">
    <location>
        <position position="204"/>
    </location>
</feature>
<dbReference type="Proteomes" id="UP000051952">
    <property type="component" value="Unassembled WGS sequence"/>
</dbReference>
<name>A0A0S4KI35_BODSA</name>
<reference evidence="11" key="1">
    <citation type="submission" date="2015-09" db="EMBL/GenBank/DDBJ databases">
        <authorList>
            <consortium name="Pathogen Informatics"/>
        </authorList>
    </citation>
    <scope>NUCLEOTIDE SEQUENCE [LARGE SCALE GENOMIC DNA]</scope>
    <source>
        <strain evidence="11">Lake Konstanz</strain>
    </source>
</reference>
<gene>
    <name evidence="10" type="ORF">BSAL_14640</name>
</gene>
<dbReference type="OrthoDB" id="9974421at2759"/>
<dbReference type="InterPro" id="IPR029058">
    <property type="entry name" value="AB_hydrolase_fold"/>
</dbReference>
<feature type="domain" description="Partial AB-hydrolase lipase" evidence="9">
    <location>
        <begin position="74"/>
        <end position="125"/>
    </location>
</feature>
<dbReference type="InterPro" id="IPR006693">
    <property type="entry name" value="AB_hydrolase_lipase"/>
</dbReference>
<keyword evidence="2" id="KW-0732">Signal</keyword>
<evidence type="ECO:0000256" key="1">
    <source>
        <dbReference type="ARBA" id="ARBA00010701"/>
    </source>
</evidence>
<feature type="active site" description="Charge relay system" evidence="8">
    <location>
        <position position="375"/>
    </location>
</feature>
<dbReference type="Gene3D" id="3.40.50.1820">
    <property type="entry name" value="alpha/beta hydrolase"/>
    <property type="match status" value="1"/>
</dbReference>
<dbReference type="SUPFAM" id="SSF53474">
    <property type="entry name" value="alpha/beta-Hydrolases"/>
    <property type="match status" value="1"/>
</dbReference>
<feature type="active site" description="Charge relay system" evidence="8">
    <location>
        <position position="406"/>
    </location>
</feature>
<evidence type="ECO:0000256" key="7">
    <source>
        <dbReference type="PIRNR" id="PIRNR000862"/>
    </source>
</evidence>